<dbReference type="GO" id="GO:0005576">
    <property type="term" value="C:extracellular region"/>
    <property type="evidence" value="ECO:0007669"/>
    <property type="project" value="UniProtKB-SubCell"/>
</dbReference>
<evidence type="ECO:0000313" key="8">
    <source>
        <dbReference type="Proteomes" id="UP000653305"/>
    </source>
</evidence>
<dbReference type="EMBL" id="BMAC01000109">
    <property type="protein sequence ID" value="GFP85616.1"/>
    <property type="molecule type" value="Genomic_DNA"/>
</dbReference>
<evidence type="ECO:0000256" key="1">
    <source>
        <dbReference type="ARBA" id="ARBA00004613"/>
    </source>
</evidence>
<keyword evidence="6" id="KW-1015">Disulfide bond</keyword>
<keyword evidence="8" id="KW-1185">Reference proteome</keyword>
<comment type="subcellular location">
    <subcellularLocation>
        <location evidence="1">Secreted</location>
    </subcellularLocation>
</comment>
<organism evidence="7 8">
    <name type="scientific">Phtheirospermum japonicum</name>
    <dbReference type="NCBI Taxonomy" id="374723"/>
    <lineage>
        <taxon>Eukaryota</taxon>
        <taxon>Viridiplantae</taxon>
        <taxon>Streptophyta</taxon>
        <taxon>Embryophyta</taxon>
        <taxon>Tracheophyta</taxon>
        <taxon>Spermatophyta</taxon>
        <taxon>Magnoliopsida</taxon>
        <taxon>eudicotyledons</taxon>
        <taxon>Gunneridae</taxon>
        <taxon>Pentapetalae</taxon>
        <taxon>asterids</taxon>
        <taxon>lamiids</taxon>
        <taxon>Lamiales</taxon>
        <taxon>Orobanchaceae</taxon>
        <taxon>Orobanchaceae incertae sedis</taxon>
        <taxon>Phtheirospermum</taxon>
    </lineage>
</organism>
<dbReference type="OrthoDB" id="1613518at2759"/>
<evidence type="ECO:0000313" key="7">
    <source>
        <dbReference type="EMBL" id="GFP85616.1"/>
    </source>
</evidence>
<dbReference type="Proteomes" id="UP000653305">
    <property type="component" value="Unassembled WGS sequence"/>
</dbReference>
<evidence type="ECO:0000256" key="4">
    <source>
        <dbReference type="ARBA" id="ARBA00022702"/>
    </source>
</evidence>
<keyword evidence="4" id="KW-0372">Hormone</keyword>
<name>A0A830BF77_9LAMI</name>
<dbReference type="Pfam" id="PF05498">
    <property type="entry name" value="RALF"/>
    <property type="match status" value="1"/>
</dbReference>
<dbReference type="PANTHER" id="PTHR33136:SF107">
    <property type="entry name" value="RAPID ALKALINIZATION FACTOR"/>
    <property type="match status" value="1"/>
</dbReference>
<gene>
    <name evidence="7" type="ORF">PHJA_000705300</name>
</gene>
<proteinExistence type="inferred from homology"/>
<evidence type="ECO:0000256" key="5">
    <source>
        <dbReference type="ARBA" id="ARBA00022729"/>
    </source>
</evidence>
<evidence type="ECO:0000256" key="2">
    <source>
        <dbReference type="ARBA" id="ARBA00009178"/>
    </source>
</evidence>
<sequence>MADGEFEMDSESSRRILATKTYISYDALRAGSTPCSHKGASYYNCQPGAQANPFTRTCNQVTRCGRG</sequence>
<dbReference type="GO" id="GO:0009506">
    <property type="term" value="C:plasmodesma"/>
    <property type="evidence" value="ECO:0007669"/>
    <property type="project" value="TreeGrafter"/>
</dbReference>
<reference evidence="7" key="1">
    <citation type="submission" date="2020-07" db="EMBL/GenBank/DDBJ databases">
        <title>Ethylene signaling mediates host invasion by parasitic plants.</title>
        <authorList>
            <person name="Yoshida S."/>
        </authorList>
    </citation>
    <scope>NUCLEOTIDE SEQUENCE</scope>
    <source>
        <strain evidence="7">Okayama</strain>
    </source>
</reference>
<comment type="similarity">
    <text evidence="2">Belongs to the plant rapid alkalinization factor (RALF) family.</text>
</comment>
<keyword evidence="5" id="KW-0732">Signal</keyword>
<evidence type="ECO:0000256" key="3">
    <source>
        <dbReference type="ARBA" id="ARBA00022525"/>
    </source>
</evidence>
<accession>A0A830BF77</accession>
<dbReference type="GO" id="GO:0005179">
    <property type="term" value="F:hormone activity"/>
    <property type="evidence" value="ECO:0007669"/>
    <property type="project" value="UniProtKB-KW"/>
</dbReference>
<protein>
    <submittedName>
        <fullName evidence="7">Protein ralf-like 33</fullName>
    </submittedName>
</protein>
<dbReference type="AlphaFoldDB" id="A0A830BF77"/>
<comment type="caution">
    <text evidence="7">The sequence shown here is derived from an EMBL/GenBank/DDBJ whole genome shotgun (WGS) entry which is preliminary data.</text>
</comment>
<dbReference type="PANTHER" id="PTHR33136">
    <property type="entry name" value="RAPID ALKALINIZATION FACTOR-LIKE"/>
    <property type="match status" value="1"/>
</dbReference>
<dbReference type="GO" id="GO:0019722">
    <property type="term" value="P:calcium-mediated signaling"/>
    <property type="evidence" value="ECO:0007669"/>
    <property type="project" value="TreeGrafter"/>
</dbReference>
<evidence type="ECO:0000256" key="6">
    <source>
        <dbReference type="ARBA" id="ARBA00023157"/>
    </source>
</evidence>
<keyword evidence="3" id="KW-0964">Secreted</keyword>
<dbReference type="InterPro" id="IPR008801">
    <property type="entry name" value="RALF"/>
</dbReference>